<dbReference type="SUPFAM" id="SSF55874">
    <property type="entry name" value="ATPase domain of HSP90 chaperone/DNA topoisomerase II/histidine kinase"/>
    <property type="match status" value="1"/>
</dbReference>
<feature type="modified residue" description="4-aspartylphosphate" evidence="7">
    <location>
        <position position="61"/>
    </location>
</feature>
<dbReference type="KEGG" id="pbh:AAW51_2808"/>
<dbReference type="PANTHER" id="PTHR43547:SF2">
    <property type="entry name" value="HYBRID SIGNAL TRANSDUCTION HISTIDINE KINASE C"/>
    <property type="match status" value="1"/>
</dbReference>
<keyword evidence="6" id="KW-0418">Kinase</keyword>
<evidence type="ECO:0000313" key="11">
    <source>
        <dbReference type="EMBL" id="AKJ29499.1"/>
    </source>
</evidence>
<dbReference type="Gene3D" id="3.30.565.10">
    <property type="entry name" value="Histidine kinase-like ATPase, C-terminal domain"/>
    <property type="match status" value="1"/>
</dbReference>
<dbReference type="FunFam" id="3.30.565.10:FF:000006">
    <property type="entry name" value="Sensor histidine kinase WalK"/>
    <property type="match status" value="1"/>
</dbReference>
<dbReference type="InterPro" id="IPR004358">
    <property type="entry name" value="Sig_transdc_His_kin-like_C"/>
</dbReference>
<dbReference type="AlphaFoldDB" id="A0A0G3BJ72"/>
<dbReference type="SUPFAM" id="SSF52172">
    <property type="entry name" value="CheY-like"/>
    <property type="match status" value="2"/>
</dbReference>
<evidence type="ECO:0000256" key="5">
    <source>
        <dbReference type="ARBA" id="ARBA00022679"/>
    </source>
</evidence>
<dbReference type="OrthoDB" id="9768069at2"/>
<keyword evidence="8" id="KW-0175">Coiled coil</keyword>
<dbReference type="CDD" id="cd17580">
    <property type="entry name" value="REC_2_DhkD-like"/>
    <property type="match status" value="1"/>
</dbReference>
<dbReference type="STRING" id="413882.AAW51_2808"/>
<evidence type="ECO:0000256" key="2">
    <source>
        <dbReference type="ARBA" id="ARBA00004429"/>
    </source>
</evidence>
<dbReference type="EC" id="2.7.13.3" evidence="3"/>
<evidence type="ECO:0000256" key="4">
    <source>
        <dbReference type="ARBA" id="ARBA00022553"/>
    </source>
</evidence>
<feature type="domain" description="Response regulatory" evidence="10">
    <location>
        <begin position="12"/>
        <end position="128"/>
    </location>
</feature>
<organism evidence="11 12">
    <name type="scientific">Caldimonas brevitalea</name>
    <dbReference type="NCBI Taxonomy" id="413882"/>
    <lineage>
        <taxon>Bacteria</taxon>
        <taxon>Pseudomonadati</taxon>
        <taxon>Pseudomonadota</taxon>
        <taxon>Betaproteobacteria</taxon>
        <taxon>Burkholderiales</taxon>
        <taxon>Sphaerotilaceae</taxon>
        <taxon>Caldimonas</taxon>
    </lineage>
</organism>
<comment type="catalytic activity">
    <reaction evidence="1">
        <text>ATP + protein L-histidine = ADP + protein N-phospho-L-histidine.</text>
        <dbReference type="EC" id="2.7.13.3"/>
    </reaction>
</comment>
<dbReference type="InterPro" id="IPR029016">
    <property type="entry name" value="GAF-like_dom_sf"/>
</dbReference>
<dbReference type="InterPro" id="IPR003661">
    <property type="entry name" value="HisK_dim/P_dom"/>
</dbReference>
<dbReference type="PROSITE" id="PS50110">
    <property type="entry name" value="RESPONSE_REGULATORY"/>
    <property type="match status" value="2"/>
</dbReference>
<dbReference type="Pfam" id="PF02518">
    <property type="entry name" value="HATPase_c"/>
    <property type="match status" value="1"/>
</dbReference>
<dbReference type="GO" id="GO:0008168">
    <property type="term" value="F:methyltransferase activity"/>
    <property type="evidence" value="ECO:0007669"/>
    <property type="project" value="UniProtKB-KW"/>
</dbReference>
<dbReference type="Gene3D" id="3.30.450.40">
    <property type="match status" value="1"/>
</dbReference>
<dbReference type="InterPro" id="IPR036890">
    <property type="entry name" value="HATPase_C_sf"/>
</dbReference>
<dbReference type="GO" id="GO:0005886">
    <property type="term" value="C:plasma membrane"/>
    <property type="evidence" value="ECO:0007669"/>
    <property type="project" value="UniProtKB-SubCell"/>
</dbReference>
<keyword evidence="12" id="KW-1185">Reference proteome</keyword>
<dbReference type="SMART" id="SM00387">
    <property type="entry name" value="HATPase_c"/>
    <property type="match status" value="1"/>
</dbReference>
<dbReference type="Gene3D" id="1.10.287.130">
    <property type="match status" value="1"/>
</dbReference>
<dbReference type="InterPro" id="IPR011006">
    <property type="entry name" value="CheY-like_superfamily"/>
</dbReference>
<dbReference type="Pfam" id="PF00512">
    <property type="entry name" value="HisKA"/>
    <property type="match status" value="1"/>
</dbReference>
<evidence type="ECO:0000256" key="8">
    <source>
        <dbReference type="SAM" id="Coils"/>
    </source>
</evidence>
<dbReference type="EMBL" id="CP011371">
    <property type="protein sequence ID" value="AKJ29499.1"/>
    <property type="molecule type" value="Genomic_DNA"/>
</dbReference>
<dbReference type="Gene3D" id="3.40.50.2300">
    <property type="match status" value="2"/>
</dbReference>
<feature type="modified residue" description="4-aspartylphosphate" evidence="7">
    <location>
        <position position="645"/>
    </location>
</feature>
<feature type="coiled-coil region" evidence="8">
    <location>
        <begin position="330"/>
        <end position="357"/>
    </location>
</feature>
<keyword evidence="4 7" id="KW-0597">Phosphoprotein</keyword>
<dbReference type="SMART" id="SM00448">
    <property type="entry name" value="REC"/>
    <property type="match status" value="2"/>
</dbReference>
<dbReference type="PROSITE" id="PS50109">
    <property type="entry name" value="HIS_KIN"/>
    <property type="match status" value="1"/>
</dbReference>
<dbReference type="Pfam" id="PF00072">
    <property type="entry name" value="Response_reg"/>
    <property type="match status" value="2"/>
</dbReference>
<name>A0A0G3BJ72_9BURK</name>
<evidence type="ECO:0000256" key="1">
    <source>
        <dbReference type="ARBA" id="ARBA00000085"/>
    </source>
</evidence>
<evidence type="ECO:0000259" key="10">
    <source>
        <dbReference type="PROSITE" id="PS50110"/>
    </source>
</evidence>
<dbReference type="SUPFAM" id="SSF55781">
    <property type="entry name" value="GAF domain-like"/>
    <property type="match status" value="1"/>
</dbReference>
<dbReference type="GO" id="GO:0000155">
    <property type="term" value="F:phosphorelay sensor kinase activity"/>
    <property type="evidence" value="ECO:0007669"/>
    <property type="project" value="InterPro"/>
</dbReference>
<evidence type="ECO:0000313" key="12">
    <source>
        <dbReference type="Proteomes" id="UP000035352"/>
    </source>
</evidence>
<accession>A0A0G3BJ72</accession>
<evidence type="ECO:0000256" key="3">
    <source>
        <dbReference type="ARBA" id="ARBA00012438"/>
    </source>
</evidence>
<evidence type="ECO:0000256" key="7">
    <source>
        <dbReference type="PROSITE-ProRule" id="PRU00169"/>
    </source>
</evidence>
<dbReference type="InterPro" id="IPR036097">
    <property type="entry name" value="HisK_dim/P_sf"/>
</dbReference>
<keyword evidence="5 11" id="KW-0808">Transferase</keyword>
<protein>
    <recommendedName>
        <fullName evidence="3">histidine kinase</fullName>
        <ecNumber evidence="3">2.7.13.3</ecNumber>
    </recommendedName>
</protein>
<proteinExistence type="predicted"/>
<evidence type="ECO:0000259" key="9">
    <source>
        <dbReference type="PROSITE" id="PS50109"/>
    </source>
</evidence>
<dbReference type="InterPro" id="IPR005467">
    <property type="entry name" value="His_kinase_dom"/>
</dbReference>
<evidence type="ECO:0000256" key="6">
    <source>
        <dbReference type="ARBA" id="ARBA00022777"/>
    </source>
</evidence>
<dbReference type="PANTHER" id="PTHR43547">
    <property type="entry name" value="TWO-COMPONENT HISTIDINE KINASE"/>
    <property type="match status" value="1"/>
</dbReference>
<dbReference type="PRINTS" id="PR00344">
    <property type="entry name" value="BCTRLSENSOR"/>
</dbReference>
<dbReference type="GO" id="GO:0032259">
    <property type="term" value="P:methylation"/>
    <property type="evidence" value="ECO:0007669"/>
    <property type="project" value="UniProtKB-KW"/>
</dbReference>
<gene>
    <name evidence="11" type="ORF">AAW51_2808</name>
</gene>
<keyword evidence="11" id="KW-0489">Methyltransferase</keyword>
<dbReference type="SMART" id="SM00388">
    <property type="entry name" value="HisKA"/>
    <property type="match status" value="1"/>
</dbReference>
<dbReference type="SUPFAM" id="SSF47384">
    <property type="entry name" value="Homodimeric domain of signal transducing histidine kinase"/>
    <property type="match status" value="1"/>
</dbReference>
<dbReference type="Proteomes" id="UP000035352">
    <property type="component" value="Chromosome"/>
</dbReference>
<reference evidence="11 12" key="1">
    <citation type="submission" date="2015-05" db="EMBL/GenBank/DDBJ databases">
        <authorList>
            <person name="Tang B."/>
            <person name="Yu Y."/>
        </authorList>
    </citation>
    <scope>NUCLEOTIDE SEQUENCE [LARGE SCALE GENOMIC DNA]</scope>
    <source>
        <strain evidence="11 12">DSM 7029</strain>
    </source>
</reference>
<feature type="domain" description="Histidine kinase" evidence="9">
    <location>
        <begin position="357"/>
        <end position="575"/>
    </location>
</feature>
<dbReference type="PATRIC" id="fig|413882.6.peg.2930"/>
<comment type="subcellular location">
    <subcellularLocation>
        <location evidence="2">Cell inner membrane</location>
        <topology evidence="2">Multi-pass membrane protein</topology>
    </subcellularLocation>
</comment>
<dbReference type="InterPro" id="IPR003594">
    <property type="entry name" value="HATPase_dom"/>
</dbReference>
<sequence length="732" mass="79841">MPALLPGPPPGSILIVDDLPDKLLVLQTVLEDLGQNLVFARSGREALREVLQREFAVILLDVNMPDIDGLETARLIRSYKRSAHTPIIFITAYADEMQTSRGYSLGAVDYILSPVVPEVLRSKVKVFVELYAMQQRAREQAEERVAFAAEQAARRAAEENSRRSAFLAQASRVLGGSLDLDIATRELMQLLVPDTAALAVLSLDDEQGRQRSCLIHQAHTGRAPVERAYQDLPGPLQQLFQRARADERRVDATHLQPAATDVTTGWWPGLDADTPAAAVPLMVGGKTLGCLLVAGPTDAAPLGGPSFPALEELAGRAAIAFENARLYRSLQNEIVERREAEAQLHEVNRRKDEFLAMLSHELRNPLAPIRNAIEVIRRVAPPDAKIDWARDVMDRQVRHLTRLVEELLDVARINQGKIALHKEAVELGSVIAHAVETVRPAIEARHHTLELSLPEQPAWLQADFSRLSQIIANLLNNAAKYTEDGGRIELIASVADGQARLTVRDNGIGIDPRLLPRVFDLFQQGEQTLDRSQGGLGVGLTLVQRLVELHQGRVEAHSAGTGKGSEFRVFMPCLSVIEPATSHAATELEGPKQGCRVLIVDDNQDAADSVAAVLALDGHEVKTVGDGSLALASAPVYVPQVVLLDIGLPGLNGYEVARRLRQMAPTRDALLIALTGYGQREDREIAMQAGFDVHLVKPASPTEVGRIIDEWQQQGARAVAGDADAAQKLQRS</sequence>
<dbReference type="InterPro" id="IPR001789">
    <property type="entry name" value="Sig_transdc_resp-reg_receiver"/>
</dbReference>
<dbReference type="CDD" id="cd00075">
    <property type="entry name" value="HATPase"/>
    <property type="match status" value="1"/>
</dbReference>
<dbReference type="CDD" id="cd00082">
    <property type="entry name" value="HisKA"/>
    <property type="match status" value="1"/>
</dbReference>
<feature type="domain" description="Response regulatory" evidence="10">
    <location>
        <begin position="596"/>
        <end position="712"/>
    </location>
</feature>